<evidence type="ECO:0000313" key="2">
    <source>
        <dbReference type="Proteomes" id="UP000316196"/>
    </source>
</evidence>
<accession>A0A542ZS32</accession>
<dbReference type="AlphaFoldDB" id="A0A542ZS32"/>
<dbReference type="OrthoDB" id="4300992at2"/>
<gene>
    <name evidence="1" type="ORF">FB460_0859</name>
</gene>
<comment type="caution">
    <text evidence="1">The sequence shown here is derived from an EMBL/GenBank/DDBJ whole genome shotgun (WGS) entry which is preliminary data.</text>
</comment>
<dbReference type="Proteomes" id="UP000316196">
    <property type="component" value="Unassembled WGS sequence"/>
</dbReference>
<dbReference type="GO" id="GO:0003989">
    <property type="term" value="F:acetyl-CoA carboxylase activity"/>
    <property type="evidence" value="ECO:0007669"/>
    <property type="project" value="InterPro"/>
</dbReference>
<proteinExistence type="predicted"/>
<sequence length="72" mass="7479">MSGTETWKVIAGSPTPEELAAIVLVLGSGDGDTGTQAPTSDLAPVGGWAARHRLLQPRLLTGPGAWQAMVRR</sequence>
<dbReference type="RefSeq" id="WP_142092823.1">
    <property type="nucleotide sequence ID" value="NZ_BAAAMD010000001.1"/>
</dbReference>
<dbReference type="Pfam" id="PF13822">
    <property type="entry name" value="ACC_epsilon"/>
    <property type="match status" value="1"/>
</dbReference>
<dbReference type="EMBL" id="VFOR01000001">
    <property type="protein sequence ID" value="TQL63059.1"/>
    <property type="molecule type" value="Genomic_DNA"/>
</dbReference>
<dbReference type="GO" id="GO:0004658">
    <property type="term" value="F:propionyl-CoA carboxylase activity"/>
    <property type="evidence" value="ECO:0007669"/>
    <property type="project" value="InterPro"/>
</dbReference>
<evidence type="ECO:0000313" key="1">
    <source>
        <dbReference type="EMBL" id="TQL63059.1"/>
    </source>
</evidence>
<keyword evidence="2" id="KW-1185">Reference proteome</keyword>
<dbReference type="InterPro" id="IPR032716">
    <property type="entry name" value="ACC_epsilon"/>
</dbReference>
<protein>
    <submittedName>
        <fullName evidence="1">Acyl-CoA carboxylase epsilon subunit-like protein</fullName>
    </submittedName>
</protein>
<reference evidence="1 2" key="1">
    <citation type="submission" date="2019-06" db="EMBL/GenBank/DDBJ databases">
        <title>Sequencing the genomes of 1000 actinobacteria strains.</title>
        <authorList>
            <person name="Klenk H.-P."/>
        </authorList>
    </citation>
    <scope>NUCLEOTIDE SEQUENCE [LARGE SCALE GENOMIC DNA]</scope>
    <source>
        <strain evidence="1 2">DSM 8251</strain>
    </source>
</reference>
<organism evidence="1 2">
    <name type="scientific">Propioniferax innocua</name>
    <dbReference type="NCBI Taxonomy" id="1753"/>
    <lineage>
        <taxon>Bacteria</taxon>
        <taxon>Bacillati</taxon>
        <taxon>Actinomycetota</taxon>
        <taxon>Actinomycetes</taxon>
        <taxon>Propionibacteriales</taxon>
        <taxon>Propionibacteriaceae</taxon>
        <taxon>Propioniferax</taxon>
    </lineage>
</organism>
<name>A0A542ZS32_9ACTN</name>